<gene>
    <name evidence="1" type="ORF">SAMN05421829_106189</name>
</gene>
<dbReference type="EMBL" id="FTMD01000006">
    <property type="protein sequence ID" value="SIQ74079.1"/>
    <property type="molecule type" value="Genomic_DNA"/>
</dbReference>
<dbReference type="Gene3D" id="3.40.50.12780">
    <property type="entry name" value="N-terminal domain of ligase-like"/>
    <property type="match status" value="1"/>
</dbReference>
<dbReference type="PANTHER" id="PTHR36932">
    <property type="entry name" value="CAPSULAR POLYSACCHARIDE BIOSYNTHESIS PROTEIN"/>
    <property type="match status" value="1"/>
</dbReference>
<evidence type="ECO:0000313" key="1">
    <source>
        <dbReference type="EMBL" id="SIQ74079.1"/>
    </source>
</evidence>
<dbReference type="Proteomes" id="UP000186819">
    <property type="component" value="Unassembled WGS sequence"/>
</dbReference>
<evidence type="ECO:0000313" key="2">
    <source>
        <dbReference type="Proteomes" id="UP000186819"/>
    </source>
</evidence>
<organism evidence="1 2">
    <name type="scientific">Aromatoleum tolulyticum</name>
    <dbReference type="NCBI Taxonomy" id="34027"/>
    <lineage>
        <taxon>Bacteria</taxon>
        <taxon>Pseudomonadati</taxon>
        <taxon>Pseudomonadota</taxon>
        <taxon>Betaproteobacteria</taxon>
        <taxon>Rhodocyclales</taxon>
        <taxon>Rhodocyclaceae</taxon>
        <taxon>Aromatoleum</taxon>
    </lineage>
</organism>
<dbReference type="RefSeq" id="WP_076602187.1">
    <property type="nucleotide sequence ID" value="NZ_FTMD01000006.1"/>
</dbReference>
<dbReference type="STRING" id="34027.SAMN05421829_106189"/>
<dbReference type="SUPFAM" id="SSF56801">
    <property type="entry name" value="Acetyl-CoA synthetase-like"/>
    <property type="match status" value="1"/>
</dbReference>
<dbReference type="InterPro" id="IPR053158">
    <property type="entry name" value="CapK_Type1_Caps_Biosynth"/>
</dbReference>
<proteinExistence type="predicted"/>
<dbReference type="InterPro" id="IPR042099">
    <property type="entry name" value="ANL_N_sf"/>
</dbReference>
<keyword evidence="2" id="KW-1185">Reference proteome</keyword>
<reference evidence="2" key="1">
    <citation type="submission" date="2017-01" db="EMBL/GenBank/DDBJ databases">
        <authorList>
            <person name="Varghese N."/>
            <person name="Submissions S."/>
        </authorList>
    </citation>
    <scope>NUCLEOTIDE SEQUENCE [LARGE SCALE GENOMIC DNA]</scope>
    <source>
        <strain evidence="2">ATCC 51758</strain>
    </source>
</reference>
<accession>A0A1N6V8M8</accession>
<dbReference type="PANTHER" id="PTHR36932:SF1">
    <property type="entry name" value="CAPSULAR POLYSACCHARIDE BIOSYNTHESIS PROTEIN"/>
    <property type="match status" value="1"/>
</dbReference>
<protein>
    <submittedName>
        <fullName evidence="1">Phenylacetate-CoA ligase</fullName>
    </submittedName>
</protein>
<keyword evidence="1" id="KW-0436">Ligase</keyword>
<name>A0A1N6V8M8_9RHOO</name>
<dbReference type="OrthoDB" id="580775at2"/>
<sequence>MSLPARLVSDALFPLHERLMGRPTFTYLDELERSQWLPRDEIESLQARKLGSLLRTAHAHSPWFAQRIDEAGLDPHGREMALVDLLKLPTMDKADARAHRDEIVWRDAPGGVFPYNTGGSSGVPLSFYFGRARQASDAAGRMRARRWWGVEVGEREVYLWGAPVELNKTDVVKVVRDRLLNQLVLNAFNMSEAAMDGYLDAIRAYRPACVYGYASSIALLAAHAQDRGADMRLPTLKVVCTTGEPLFEHQRELIGSVFGVPVANEFGSRDIGFTAHETPEGQMLLISESIVLEVLDAQGQPVASGETGEAVMTGLCSEGQPFIRYRTGDVLRLSAEACRAGRGLHVIDQVAGRQTDFVVRSDGTVMHALAVIYVLRAVDGIKQFKCIQHAPDVIEVQVVPDRAWSPEREAQIVTGLRARLGADLRVECRLLDEIPPEASGKHRYVVSHVALAPRLQSATGGTA</sequence>
<dbReference type="AlphaFoldDB" id="A0A1N6V8M8"/>
<dbReference type="GO" id="GO:0016874">
    <property type="term" value="F:ligase activity"/>
    <property type="evidence" value="ECO:0007669"/>
    <property type="project" value="UniProtKB-KW"/>
</dbReference>